<protein>
    <submittedName>
        <fullName evidence="1">Uncharacterized protein</fullName>
    </submittedName>
</protein>
<organism evidence="1 2">
    <name type="scientific">Archangium lansingense</name>
    <dbReference type="NCBI Taxonomy" id="2995310"/>
    <lineage>
        <taxon>Bacteria</taxon>
        <taxon>Pseudomonadati</taxon>
        <taxon>Myxococcota</taxon>
        <taxon>Myxococcia</taxon>
        <taxon>Myxococcales</taxon>
        <taxon>Cystobacterineae</taxon>
        <taxon>Archangiaceae</taxon>
        <taxon>Archangium</taxon>
    </lineage>
</organism>
<dbReference type="RefSeq" id="WP_267536501.1">
    <property type="nucleotide sequence ID" value="NZ_JAPNKA010000001.1"/>
</dbReference>
<evidence type="ECO:0000313" key="1">
    <source>
        <dbReference type="EMBL" id="MCY1077684.1"/>
    </source>
</evidence>
<gene>
    <name evidence="1" type="ORF">OV287_24750</name>
</gene>
<proteinExistence type="predicted"/>
<accession>A0ABT4A7Q3</accession>
<reference evidence="1 2" key="1">
    <citation type="submission" date="2022-11" db="EMBL/GenBank/DDBJ databases">
        <title>Minimal conservation of predation-associated metabolite biosynthetic gene clusters underscores biosynthetic potential of Myxococcota including descriptions for ten novel species: Archangium lansinium sp. nov., Myxococcus landrumus sp. nov., Nannocystis bai.</title>
        <authorList>
            <person name="Ahearne A."/>
            <person name="Stevens C."/>
            <person name="Phillips K."/>
        </authorList>
    </citation>
    <scope>NUCLEOTIDE SEQUENCE [LARGE SCALE GENOMIC DNA]</scope>
    <source>
        <strain evidence="1 2">MIWBW</strain>
    </source>
</reference>
<evidence type="ECO:0000313" key="2">
    <source>
        <dbReference type="Proteomes" id="UP001207654"/>
    </source>
</evidence>
<dbReference type="EMBL" id="JAPNKA010000001">
    <property type="protein sequence ID" value="MCY1077684.1"/>
    <property type="molecule type" value="Genomic_DNA"/>
</dbReference>
<comment type="caution">
    <text evidence="1">The sequence shown here is derived from an EMBL/GenBank/DDBJ whole genome shotgun (WGS) entry which is preliminary data.</text>
</comment>
<keyword evidence="2" id="KW-1185">Reference proteome</keyword>
<sequence>MQQRRRGLWLVFAVVLFGLAAWLMLSGQGEEETPPPTKVAFPNRLRPAERERMEKRRTYVAPVVDAGTVAQQPVRPRDPVLAALPRGTGKTAMVIEANAIRHSPIGEMLVECLMNREGADLERFKQETGVDPLQDLDRLVITDDGVILSGNFGDERLKNLLNSRGSTNYDYGDDARLFEPQYARNLPDGGVARRNGPQVGLWSNQMLVFGRSADGVKEVIDRVEGRGPDEPPVISESSTYGEMYGVLSVEQLKKLFPEDQQELASRLAEVAQNVELHVDASSDFAMTAQVKGADEAKVTDLGKSLGGALSLARMKAQAEGEKELAQLLDFAKVNPDGSEFKLELAVPLEVIKQQLAFCREKQSAQDAKQQEASPTP</sequence>
<name>A0ABT4A7Q3_9BACT</name>
<dbReference type="Proteomes" id="UP001207654">
    <property type="component" value="Unassembled WGS sequence"/>
</dbReference>